<accession>A0A318Z2B3</accession>
<keyword evidence="1" id="KW-0472">Membrane</keyword>
<dbReference type="RefSeq" id="XP_025427071.1">
    <property type="nucleotide sequence ID" value="XM_025577690.1"/>
</dbReference>
<evidence type="ECO:0000313" key="3">
    <source>
        <dbReference type="Proteomes" id="UP000248349"/>
    </source>
</evidence>
<dbReference type="EMBL" id="KZ821270">
    <property type="protein sequence ID" value="PYH41089.1"/>
    <property type="molecule type" value="Genomic_DNA"/>
</dbReference>
<feature type="transmembrane region" description="Helical" evidence="1">
    <location>
        <begin position="47"/>
        <end position="69"/>
    </location>
</feature>
<reference evidence="2 3" key="1">
    <citation type="submission" date="2016-12" db="EMBL/GenBank/DDBJ databases">
        <title>The genomes of Aspergillus section Nigri reveals drivers in fungal speciation.</title>
        <authorList>
            <consortium name="DOE Joint Genome Institute"/>
            <person name="Vesth T.C."/>
            <person name="Nybo J."/>
            <person name="Theobald S."/>
            <person name="Brandl J."/>
            <person name="Frisvad J.C."/>
            <person name="Nielsen K.F."/>
            <person name="Lyhne E.K."/>
            <person name="Kogle M.E."/>
            <person name="Kuo A."/>
            <person name="Riley R."/>
            <person name="Clum A."/>
            <person name="Nolan M."/>
            <person name="Lipzen A."/>
            <person name="Salamov A."/>
            <person name="Henrissat B."/>
            <person name="Wiebenga A."/>
            <person name="De Vries R.P."/>
            <person name="Grigoriev I.V."/>
            <person name="Mortensen U.H."/>
            <person name="Andersen M.R."/>
            <person name="Baker S.E."/>
        </authorList>
    </citation>
    <scope>NUCLEOTIDE SEQUENCE [LARGE SCALE GENOMIC DNA]</scope>
    <source>
        <strain evidence="2 3">JOP 1030-1</strain>
    </source>
</reference>
<name>A0A318Z2B3_9EURO</name>
<dbReference type="AlphaFoldDB" id="A0A318Z2B3"/>
<keyword evidence="1" id="KW-0812">Transmembrane</keyword>
<dbReference type="Proteomes" id="UP000248349">
    <property type="component" value="Unassembled WGS sequence"/>
</dbReference>
<protein>
    <submittedName>
        <fullName evidence="2">Uncharacterized protein</fullName>
    </submittedName>
</protein>
<feature type="transmembrane region" description="Helical" evidence="1">
    <location>
        <begin position="103"/>
        <end position="123"/>
    </location>
</feature>
<evidence type="ECO:0000256" key="1">
    <source>
        <dbReference type="SAM" id="Phobius"/>
    </source>
</evidence>
<sequence length="198" mass="21351">MPGLDATKAYENIGHSEVCMTVKEAAVRLMQSTSPAPPSPPRKPAFICIYTALAPIPVGGAAVRLYYILQARAALPARWTALPERRSILHWAPSPHALANTGGFWTGFAAATGIGTLLVSVGASKLLRMTHIKSGFTRYPPYVKCRKRVRANPWINVTGVPCIRCGQDDAECVVDHPVERSMSSAQQAQRLHDGHGGV</sequence>
<proteinExistence type="predicted"/>
<dbReference type="GeneID" id="37078919"/>
<dbReference type="OrthoDB" id="4161332at2759"/>
<organism evidence="2 3">
    <name type="scientific">Aspergillus saccharolyticus JOP 1030-1</name>
    <dbReference type="NCBI Taxonomy" id="1450539"/>
    <lineage>
        <taxon>Eukaryota</taxon>
        <taxon>Fungi</taxon>
        <taxon>Dikarya</taxon>
        <taxon>Ascomycota</taxon>
        <taxon>Pezizomycotina</taxon>
        <taxon>Eurotiomycetes</taxon>
        <taxon>Eurotiomycetidae</taxon>
        <taxon>Eurotiales</taxon>
        <taxon>Aspergillaceae</taxon>
        <taxon>Aspergillus</taxon>
        <taxon>Aspergillus subgen. Circumdati</taxon>
    </lineage>
</organism>
<gene>
    <name evidence="2" type="ORF">BP01DRAFT_386776</name>
</gene>
<dbReference type="STRING" id="1450539.A0A318Z2B3"/>
<keyword evidence="3" id="KW-1185">Reference proteome</keyword>
<keyword evidence="1" id="KW-1133">Transmembrane helix</keyword>
<evidence type="ECO:0000313" key="2">
    <source>
        <dbReference type="EMBL" id="PYH41089.1"/>
    </source>
</evidence>